<name>A0A3B0CET0_9FLAO</name>
<dbReference type="InterPro" id="IPR006603">
    <property type="entry name" value="PQ-loop_rpt"/>
</dbReference>
<evidence type="ECO:0000313" key="6">
    <source>
        <dbReference type="EMBL" id="RKN83671.1"/>
    </source>
</evidence>
<dbReference type="AlphaFoldDB" id="A0A3B0CET0"/>
<dbReference type="InterPro" id="IPR047662">
    <property type="entry name" value="SemiSWEET"/>
</dbReference>
<evidence type="ECO:0000256" key="5">
    <source>
        <dbReference type="SAM" id="Phobius"/>
    </source>
</evidence>
<accession>A0A3B0CET0</accession>
<dbReference type="Gene3D" id="1.20.1280.290">
    <property type="match status" value="1"/>
</dbReference>
<comment type="subcellular location">
    <subcellularLocation>
        <location evidence="1">Membrane</location>
        <topology evidence="1">Multi-pass membrane protein</topology>
    </subcellularLocation>
</comment>
<feature type="transmembrane region" description="Helical" evidence="5">
    <location>
        <begin position="36"/>
        <end position="56"/>
    </location>
</feature>
<evidence type="ECO:0000256" key="2">
    <source>
        <dbReference type="ARBA" id="ARBA00022692"/>
    </source>
</evidence>
<dbReference type="Proteomes" id="UP000276603">
    <property type="component" value="Unassembled WGS sequence"/>
</dbReference>
<dbReference type="GO" id="GO:0051119">
    <property type="term" value="F:sugar transmembrane transporter activity"/>
    <property type="evidence" value="ECO:0007669"/>
    <property type="project" value="InterPro"/>
</dbReference>
<comment type="caution">
    <text evidence="6">The sequence shown here is derived from an EMBL/GenBank/DDBJ whole genome shotgun (WGS) entry which is preliminary data.</text>
</comment>
<proteinExistence type="predicted"/>
<evidence type="ECO:0008006" key="8">
    <source>
        <dbReference type="Google" id="ProtNLM"/>
    </source>
</evidence>
<evidence type="ECO:0000313" key="7">
    <source>
        <dbReference type="Proteomes" id="UP000276603"/>
    </source>
</evidence>
<reference evidence="6 7" key="1">
    <citation type="submission" date="2018-10" db="EMBL/GenBank/DDBJ databases">
        <title>Ulvibacterium marinum gen. nov., sp. nov., a novel marine bacterium of the family Flavobacteriaceae, isolated from a culture of the green alga Ulva prolifera.</title>
        <authorList>
            <person name="Zhang Z."/>
        </authorList>
    </citation>
    <scope>NUCLEOTIDE SEQUENCE [LARGE SCALE GENOMIC DNA]</scope>
    <source>
        <strain evidence="6 7">CCMM003</strain>
    </source>
</reference>
<evidence type="ECO:0000256" key="3">
    <source>
        <dbReference type="ARBA" id="ARBA00022989"/>
    </source>
</evidence>
<organism evidence="6 7">
    <name type="scientific">Ulvibacterium marinum</name>
    <dbReference type="NCBI Taxonomy" id="2419782"/>
    <lineage>
        <taxon>Bacteria</taxon>
        <taxon>Pseudomonadati</taxon>
        <taxon>Bacteroidota</taxon>
        <taxon>Flavobacteriia</taxon>
        <taxon>Flavobacteriales</taxon>
        <taxon>Flavobacteriaceae</taxon>
        <taxon>Ulvibacterium</taxon>
    </lineage>
</organism>
<keyword evidence="4 5" id="KW-0472">Membrane</keyword>
<keyword evidence="7" id="KW-1185">Reference proteome</keyword>
<dbReference type="RefSeq" id="WP_120710873.1">
    <property type="nucleotide sequence ID" value="NZ_CANMKH010000006.1"/>
</dbReference>
<keyword evidence="2 5" id="KW-0812">Transmembrane</keyword>
<evidence type="ECO:0000256" key="4">
    <source>
        <dbReference type="ARBA" id="ARBA00023136"/>
    </source>
</evidence>
<protein>
    <recommendedName>
        <fullName evidence="8">Glutathione synthetase</fullName>
    </recommendedName>
</protein>
<gene>
    <name evidence="6" type="ORF">D7Z94_04965</name>
</gene>
<dbReference type="EMBL" id="RBCJ01000001">
    <property type="protein sequence ID" value="RKN83671.1"/>
    <property type="molecule type" value="Genomic_DNA"/>
</dbReference>
<dbReference type="NCBIfam" id="NF037968">
    <property type="entry name" value="SemiSWEET_2"/>
    <property type="match status" value="1"/>
</dbReference>
<keyword evidence="3 5" id="KW-1133">Transmembrane helix</keyword>
<dbReference type="OrthoDB" id="122062at2"/>
<feature type="transmembrane region" description="Helical" evidence="5">
    <location>
        <begin position="62"/>
        <end position="81"/>
    </location>
</feature>
<evidence type="ECO:0000256" key="1">
    <source>
        <dbReference type="ARBA" id="ARBA00004141"/>
    </source>
</evidence>
<dbReference type="Pfam" id="PF04193">
    <property type="entry name" value="PQ-loop"/>
    <property type="match status" value="1"/>
</dbReference>
<feature type="transmembrane region" description="Helical" evidence="5">
    <location>
        <begin position="6"/>
        <end position="24"/>
    </location>
</feature>
<sequence>MNHIEIIGLVAATCTTSAFVPQVYKAWRYKSTKDVSLSMYLVIVLGTILWFIYGVYHNSISIMLANGITVVLAFLVVLLKIQHK</sequence>
<dbReference type="GO" id="GO:0016020">
    <property type="term" value="C:membrane"/>
    <property type="evidence" value="ECO:0007669"/>
    <property type="project" value="UniProtKB-SubCell"/>
</dbReference>